<dbReference type="AlphaFoldDB" id="A0A841KU64"/>
<comment type="caution">
    <text evidence="1">The sequence shown here is derived from an EMBL/GenBank/DDBJ whole genome shotgun (WGS) entry which is preliminary data.</text>
</comment>
<sequence>MMDEEDFIIIKGAGDIASGVAHKLFRSGFPVVMTDIERPTCVRRNVSFANCIYEGEWEIEGVRAKKAQTRDEVLQIAKGNRIPVLVDPFCRIKEDIPCSVLVDAVLAKKNIGTNKEDAPFVIGLGPGFYAGKDVDVVIETNRGHNLGKIIFDGEAEPNTGVPGNIAGYGMERVLRAPVRGIIRNNKGIGDQVNKADLIAWIGLTEVRATIDGVIRGLIYDGLEVHQGWKIGDIDPRPEALRWTHTISDKARCIGGGVLEAILMKSWKK</sequence>
<protein>
    <submittedName>
        <fullName evidence="1">Xanthine dehydrogenase accessory factor</fullName>
    </submittedName>
</protein>
<name>A0A841KU64_9FIRM</name>
<dbReference type="Proteomes" id="UP000579281">
    <property type="component" value="Unassembled WGS sequence"/>
</dbReference>
<accession>A0A841KU64</accession>
<keyword evidence="2" id="KW-1185">Reference proteome</keyword>
<evidence type="ECO:0000313" key="2">
    <source>
        <dbReference type="Proteomes" id="UP000579281"/>
    </source>
</evidence>
<gene>
    <name evidence="1" type="ORF">HNQ80_003018</name>
</gene>
<organism evidence="1 2">
    <name type="scientific">Anaerosolibacter carboniphilus</name>
    <dbReference type="NCBI Taxonomy" id="1417629"/>
    <lineage>
        <taxon>Bacteria</taxon>
        <taxon>Bacillati</taxon>
        <taxon>Bacillota</taxon>
        <taxon>Clostridia</taxon>
        <taxon>Peptostreptococcales</taxon>
        <taxon>Thermotaleaceae</taxon>
        <taxon>Anaerosolibacter</taxon>
    </lineage>
</organism>
<dbReference type="InterPro" id="IPR017695">
    <property type="entry name" value="Se-dep_Mo_hydrolase_YqeB"/>
</dbReference>
<evidence type="ECO:0000313" key="1">
    <source>
        <dbReference type="EMBL" id="MBB6216913.1"/>
    </source>
</evidence>
<proteinExistence type="predicted"/>
<dbReference type="RefSeq" id="WP_243183283.1">
    <property type="nucleotide sequence ID" value="NZ_JACHEN010000018.1"/>
</dbReference>
<dbReference type="NCBIfam" id="TIGR03309">
    <property type="entry name" value="matur_yqeB"/>
    <property type="match status" value="1"/>
</dbReference>
<reference evidence="1 2" key="1">
    <citation type="submission" date="2020-08" db="EMBL/GenBank/DDBJ databases">
        <title>Genomic Encyclopedia of Type Strains, Phase IV (KMG-IV): sequencing the most valuable type-strain genomes for metagenomic binning, comparative biology and taxonomic classification.</title>
        <authorList>
            <person name="Goeker M."/>
        </authorList>
    </citation>
    <scope>NUCLEOTIDE SEQUENCE [LARGE SCALE GENOMIC DNA]</scope>
    <source>
        <strain evidence="1 2">DSM 103526</strain>
    </source>
</reference>
<dbReference type="EMBL" id="JACHEN010000018">
    <property type="protein sequence ID" value="MBB6216913.1"/>
    <property type="molecule type" value="Genomic_DNA"/>
</dbReference>